<keyword evidence="9" id="KW-1185">Reference proteome</keyword>
<keyword evidence="4" id="KW-0472">Membrane</keyword>
<dbReference type="RefSeq" id="WP_009148174.1">
    <property type="nucleotide sequence ID" value="NZ_CP121471.1"/>
</dbReference>
<dbReference type="PANTHER" id="PTHR37469:SF2">
    <property type="entry name" value="CELLOBIONIC ACID PHOSPHORYLASE"/>
    <property type="match status" value="1"/>
</dbReference>
<dbReference type="InterPro" id="IPR029044">
    <property type="entry name" value="Nucleotide-diphossugar_trans"/>
</dbReference>
<feature type="domain" description="Glycoamylase-like" evidence="6">
    <location>
        <begin position="1377"/>
        <end position="1576"/>
    </location>
</feature>
<feature type="transmembrane region" description="Helical" evidence="4">
    <location>
        <begin position="1013"/>
        <end position="1031"/>
    </location>
</feature>
<dbReference type="InterPro" id="IPR052047">
    <property type="entry name" value="GH94_Enzymes"/>
</dbReference>
<dbReference type="InterPro" id="IPR010383">
    <property type="entry name" value="Glyco_hydrolase_94_b-supersand"/>
</dbReference>
<dbReference type="Gene3D" id="2.70.98.40">
    <property type="entry name" value="Glycoside hydrolase, family 65, N-terminal domain"/>
    <property type="match status" value="2"/>
</dbReference>
<gene>
    <name evidence="8" type="ORF">Thi970DRAFT_01805</name>
</gene>
<evidence type="ECO:0000259" key="7">
    <source>
        <dbReference type="Pfam" id="PF17167"/>
    </source>
</evidence>
<dbReference type="InterPro" id="IPR033432">
    <property type="entry name" value="GH94_catalytic"/>
</dbReference>
<dbReference type="Gene3D" id="1.50.10.10">
    <property type="match status" value="1"/>
</dbReference>
<keyword evidence="2" id="KW-0808">Transferase</keyword>
<evidence type="ECO:0000313" key="9">
    <source>
        <dbReference type="Proteomes" id="UP000002964"/>
    </source>
</evidence>
<dbReference type="InterPro" id="IPR012341">
    <property type="entry name" value="6hp_glycosidase-like_sf"/>
</dbReference>
<dbReference type="GO" id="GO:0016757">
    <property type="term" value="F:glycosyltransferase activity"/>
    <property type="evidence" value="ECO:0007669"/>
    <property type="project" value="UniProtKB-KW"/>
</dbReference>
<reference evidence="8 9" key="2">
    <citation type="submission" date="2011-11" db="EMBL/GenBank/DDBJ databases">
        <authorList>
            <consortium name="US DOE Joint Genome Institute"/>
            <person name="Lucas S."/>
            <person name="Han J."/>
            <person name="Lapidus A."/>
            <person name="Cheng J.-F."/>
            <person name="Goodwin L."/>
            <person name="Pitluck S."/>
            <person name="Peters L."/>
            <person name="Ovchinnikova G."/>
            <person name="Zhang X."/>
            <person name="Detter J.C."/>
            <person name="Han C."/>
            <person name="Tapia R."/>
            <person name="Land M."/>
            <person name="Hauser L."/>
            <person name="Kyrpides N."/>
            <person name="Ivanova N."/>
            <person name="Pagani I."/>
            <person name="Vogl K."/>
            <person name="Liu Z."/>
            <person name="Overmann J."/>
            <person name="Frigaard N.-U."/>
            <person name="Bryant D."/>
            <person name="Woyke T."/>
        </authorList>
    </citation>
    <scope>NUCLEOTIDE SEQUENCE [LARGE SCALE GENOMIC DNA]</scope>
    <source>
        <strain evidence="8 9">970</strain>
    </source>
</reference>
<evidence type="ECO:0000256" key="2">
    <source>
        <dbReference type="ARBA" id="ARBA00022679"/>
    </source>
</evidence>
<dbReference type="SUPFAM" id="SSF74650">
    <property type="entry name" value="Galactose mutarotase-like"/>
    <property type="match status" value="2"/>
</dbReference>
<dbReference type="GO" id="GO:0005975">
    <property type="term" value="P:carbohydrate metabolic process"/>
    <property type="evidence" value="ECO:0007669"/>
    <property type="project" value="InterPro"/>
</dbReference>
<dbReference type="CDD" id="cd11753">
    <property type="entry name" value="GH94N_ChvB_NdvB_2_like"/>
    <property type="match status" value="1"/>
</dbReference>
<dbReference type="CDD" id="cd11756">
    <property type="entry name" value="GH94N_ChvB_NdvB_1_like"/>
    <property type="match status" value="1"/>
</dbReference>
<evidence type="ECO:0000256" key="3">
    <source>
        <dbReference type="SAM" id="MobiDB-lite"/>
    </source>
</evidence>
<feature type="transmembrane region" description="Helical" evidence="4">
    <location>
        <begin position="989"/>
        <end position="1007"/>
    </location>
</feature>
<feature type="domain" description="Glycosyl hydrolase 94 supersandwich" evidence="5">
    <location>
        <begin position="1628"/>
        <end position="1915"/>
    </location>
</feature>
<dbReference type="InterPro" id="IPR011013">
    <property type="entry name" value="Gal_mutarotase_sf_dom"/>
</dbReference>
<dbReference type="InterPro" id="IPR019282">
    <property type="entry name" value="Glycoamylase-like_cons_dom"/>
</dbReference>
<feature type="domain" description="Glycosyl hydrolase 94 catalytic" evidence="7">
    <location>
        <begin position="2428"/>
        <end position="2851"/>
    </location>
</feature>
<dbReference type="InterPro" id="IPR037824">
    <property type="entry name" value="GH94N_2_NdvB"/>
</dbReference>
<dbReference type="GO" id="GO:0030246">
    <property type="term" value="F:carbohydrate binding"/>
    <property type="evidence" value="ECO:0007669"/>
    <property type="project" value="InterPro"/>
</dbReference>
<feature type="transmembrane region" description="Helical" evidence="4">
    <location>
        <begin position="434"/>
        <end position="452"/>
    </location>
</feature>
<dbReference type="Gene3D" id="1.50.10.140">
    <property type="match status" value="2"/>
</dbReference>
<dbReference type="Proteomes" id="UP000002964">
    <property type="component" value="Unassembled WGS sequence"/>
</dbReference>
<dbReference type="HOGENOM" id="CLU_000646_0_0_6"/>
<evidence type="ECO:0000313" key="8">
    <source>
        <dbReference type="EMBL" id="EIC21589.1"/>
    </source>
</evidence>
<dbReference type="Gene3D" id="2.60.420.10">
    <property type="entry name" value="Maltose phosphorylase, domain 3"/>
    <property type="match status" value="1"/>
</dbReference>
<dbReference type="Pfam" id="PF10091">
    <property type="entry name" value="Glycoamylase"/>
    <property type="match status" value="1"/>
</dbReference>
<dbReference type="SUPFAM" id="SSF48208">
    <property type="entry name" value="Six-hairpin glycosidases"/>
    <property type="match status" value="1"/>
</dbReference>
<dbReference type="eggNOG" id="COG3459">
    <property type="taxonomic scope" value="Bacteria"/>
</dbReference>
<proteinExistence type="predicted"/>
<sequence>MNTLNQAMREVSLMLQKWRRPTGLTDPDISEEPPLRGELFSAAQMEQHGKVLAGVHRLMPGHPPDLLLRRLTENGTVLVEVCRLLMVAVTENRRIAPAGEWLLDNFYLIEEQIRTAKRHLPKGYSRELPRLRRGPSAGRPRVYDLALEVIAHGDGRVDSENLSRFIAAYQSVTVLRLGELWAIPIMLRLALIENLRRVAARVAVSRTDQNLADGWADRMLAMAGTDPKNLILVIADMARSNPPMSGAFVAELARRLQGRSASLALPLTWIEQQLGESQLTIEQLVRAENQQQAADQVSIGNSIGSLRSLGAMDWPELVETMSLVERTLREDPVGIYGRMDFTTRDRYRHVVERIAKRGRLSETEVARAAIDLAQTGATSVAASNAASTPAQGSSDACAAHVGDYLIGRGLPQLEERAGLRRSGLASLRKPEGGAALALYLAGILLLTTGFSWGLLTQAEGAPNWLLPILAALAVLGTSQLAVALMNWLGSLLATPYPLPRLDFSVSIPPDARTLVVTPTLLSSKQEVEALLDALEVRFLANRGIHLHFGLLTDLRDAPSETLPGDQALIDQAARGIAALNAKYPCTNGDHFLLFHRPRRWNPRAGVWMGYERKRGKLMDLNALLRDDNDAGLRATPVDQPADDGQAPALDARFSLIVGDRLILPNIRYVITLDTDTQLPRDAARELVAAMEHPLNQPRFDPALGRVAEGYGILQPRVAVSLPGANRSRFARLHGQDAGIDPYTQAVSDLYQDWFQEGSFIGKGIYHVDAFEDALDDHFPENRILSHDLLEGCYARSGLLSDVQLYEDYPACYSADVSRRHRWIRGDWQIAQWLLPRVPGRNGNLRVNPISALSRWKLADNLRRSLVPAALTALLVLGLVLLDQPGIWTLAVLSILLIPALLTAMLSALRKPGDLRWSAHLAAAVRAVGQRLTQALFNLACLPYEAYFSLDAVIRTLWRLGISRRGLLEWTSSGDLDSTGKALGTHYRTMWIAPALALFTGAVLAWRAPMLGLAVAPLLLAWLVAPLLAWWMSRPLAHHAAHLSAEQIGFLHKNTRKTWAFFETFVGADDHWLPPDNVQEHPLAVVAHRTSPTNMGVSLLANLAAYDFGYLPAGELIARTGEALRTMAALPRHHGHFFNWYDTQSLEPLEPRYISSVDSGNLAGHLSTLQPGLLALIDAPILNPRWLEGIQDTWQVLTDAVAEAPGFSLGRTLPSELRPFQDRLKAATLAPPTGLSEACSCLDQLTTQAQAAALETNAKAEDAVTVWTQALARHCRGLLDDLVLLAPWCFKDDQDNKDDNDKSSQSDDLAITLRQLAELELNTEESAQLASQRISDIEQLAYTTSELSRLDYDFLFDEAQSLLSIGYRVAERRRDESYYDLLASEARLGCFVAIAQGQLPQESWFALGRLLTRASGSTTLLSWSGSMFEYLMPLLVMPSYANTLLDQTYHTAVARQIAYGRERGVPWGVSESGYNGVDAQLNYQYRAFGVPGLGLKRWLAEDLVIAPYASALALMVAPEAACQNLQRLAAAGLSGPFGFYEAIDYTPSRLPRGQASAVVRSFMAHHQGMTLLSLAALLLDQPMQRRFAAVPSFQATALLLQERIPKTTAFYSDTHGEITSERASDGTLESPIRVLTSPNTPHPEVQLLSNGRYHVMVTNAGGGYSRWQDLAVTRWREDSTRDNWGSFCYLRDLDSGALWSSAYQPTLTTPDRFEAIFSEGRAEFRRHDHEIETYTEIVVSPEDDLELRRLRLTNHSRNRRVIEVTSYSEVVLAPPAADALHPAFSNLFMQTEILPSGSAILCHRRPRSQQETSPWLFHALVVRGSLASEVASDAALAPSAETDRMRFLGRDRSLAAPLAMDQSGALSGSAGSVLDPMVAIRQCIVLEAEQTATLDLICGIGETREQAVGLVEKYQDGRLANRVFDLAWTHSQVVLRQLNATPADAQLYGRLASSILYTNAALRAAPGVLAQNRRGQSGLWSHAVSGDVPIVLCQIADQANIALVHQLVQAHAYWRLKGLTVDLVIWNEDHAGYRQQLQEQILGLIAAGVEAHVVDHPGGIFIRPADQISDEDRVLFQTVARAILSDERGTLAEQLNRRDPRQNRTPAFKPTGSRARDWSQPAPPLPALRFDNGTGGFSAHGREYVITTEPGGQTTPAPWVNVLANEHFGTVVSASGGAYTWSDNAHEFRLTPWHNDPVSDVHGEAFYLRDEASGQVWSPTPLPASGTTPYVSRHGFGYSVFEHREAGIDSELWVYVALDAPVKYMVLKLHNGSKHPRRLSATGYVEWVLGDLRPKSALHLVTEVDPNSGALFARNPYNSEFAGRLAFFDVDDPNRSLSGDRTEFLGRNGTLSQPAALTRTRLSGRVGPALDACGALQTHFDLGPGQDHEIVFRLGVVGRRDADDATLLAQPQRGSTAARAALAAVQADWTHRLGAVQVETPDPALDLLANGWLLYQTLACRFWARSGDYQSGGAFGFRDQLQDSMALIHAEPKLVRDHLLRCAGRQFREGDVQHWWHPPSGRGVRTRCSDDYLWLPLATCRYVRTTGDTSVLDETVSFLDGRLVSGEDDGYYDLPGQSDESASLYDHCVRAILHGLRMGEHGLPLIGSGDWNDGMNLVGIKGRGESIWLGFFLHQVLTEFAELARARDDATLVERCESESQCLCENLELHGWDGSWYRRAYFDDGTPLGSATSTECRIDSIAQSWSVLSGVADPERARQAMAALDQHLVRRDAGLIQLLDPPFDQSPLEPGYIKGYVPGVRENGGQYTHAAIWATMAFARLGDRARAWELFDMINPILHGRTAEDIATYKVEPYVIAADVYGVAPHIGRGGWTWYTGSAGWMYRLILESLLGLHLEGNTLRITPCLPADWNGFKLSYRYRETTYQIEVKQVRALEGAANGVTQQLRLDGVELEESVIRLIDDRQKHRVQMTVFGKTMIRNND</sequence>
<protein>
    <submittedName>
        <fullName evidence="8">Cellobiose phosphorylase</fullName>
    </submittedName>
</protein>
<accession>H8Z2D4</accession>
<feature type="transmembrane region" description="Helical" evidence="4">
    <location>
        <begin position="864"/>
        <end position="881"/>
    </location>
</feature>
<feature type="domain" description="Glycosyl hydrolase 94 supersandwich" evidence="5">
    <location>
        <begin position="2141"/>
        <end position="2401"/>
    </location>
</feature>
<feature type="region of interest" description="Disordered" evidence="3">
    <location>
        <begin position="2094"/>
        <end position="2123"/>
    </location>
</feature>
<dbReference type="STRING" id="631362.Thi970DRAFT_01805"/>
<dbReference type="EMBL" id="JH603169">
    <property type="protein sequence ID" value="EIC21589.1"/>
    <property type="molecule type" value="Genomic_DNA"/>
</dbReference>
<evidence type="ECO:0000259" key="6">
    <source>
        <dbReference type="Pfam" id="PF10091"/>
    </source>
</evidence>
<dbReference type="Pfam" id="PF17167">
    <property type="entry name" value="Glyco_hydro_94"/>
    <property type="match status" value="1"/>
</dbReference>
<feature type="transmembrane region" description="Helical" evidence="4">
    <location>
        <begin position="887"/>
        <end position="908"/>
    </location>
</feature>
<feature type="transmembrane region" description="Helical" evidence="4">
    <location>
        <begin position="464"/>
        <end position="488"/>
    </location>
</feature>
<dbReference type="InterPro" id="IPR008928">
    <property type="entry name" value="6-hairpin_glycosidase_sf"/>
</dbReference>
<keyword evidence="1" id="KW-0328">Glycosyltransferase</keyword>
<evidence type="ECO:0000256" key="1">
    <source>
        <dbReference type="ARBA" id="ARBA00022676"/>
    </source>
</evidence>
<dbReference type="PANTHER" id="PTHR37469">
    <property type="entry name" value="CELLOBIONIC ACID PHOSPHORYLASE-RELATED"/>
    <property type="match status" value="1"/>
</dbReference>
<keyword evidence="4" id="KW-1133">Transmembrane helix</keyword>
<keyword evidence="4" id="KW-0812">Transmembrane</keyword>
<name>H8Z2D4_9GAMM</name>
<dbReference type="OrthoDB" id="9769991at2"/>
<dbReference type="Pfam" id="PF06165">
    <property type="entry name" value="GH94_b-supersand"/>
    <property type="match status" value="2"/>
</dbReference>
<reference evidence="9" key="1">
    <citation type="submission" date="2011-06" db="EMBL/GenBank/DDBJ databases">
        <authorList>
            <consortium name="US DOE Joint Genome Institute (JGI-PGF)"/>
            <person name="Lucas S."/>
            <person name="Han J."/>
            <person name="Lapidus A."/>
            <person name="Cheng J.-F."/>
            <person name="Goodwin L."/>
            <person name="Pitluck S."/>
            <person name="Peters L."/>
            <person name="Land M.L."/>
            <person name="Hauser L."/>
            <person name="Vogl K."/>
            <person name="Liu Z."/>
            <person name="Overmann J."/>
            <person name="Frigaard N.-U."/>
            <person name="Bryant D.A."/>
            <person name="Woyke T.J."/>
        </authorList>
    </citation>
    <scope>NUCLEOTIDE SEQUENCE [LARGE SCALE GENOMIC DNA]</scope>
    <source>
        <strain evidence="9">970</strain>
    </source>
</reference>
<dbReference type="InterPro" id="IPR037820">
    <property type="entry name" value="GH94N_NdvB"/>
</dbReference>
<evidence type="ECO:0000256" key="4">
    <source>
        <dbReference type="SAM" id="Phobius"/>
    </source>
</evidence>
<evidence type="ECO:0000259" key="5">
    <source>
        <dbReference type="Pfam" id="PF06165"/>
    </source>
</evidence>
<dbReference type="SUPFAM" id="SSF53448">
    <property type="entry name" value="Nucleotide-diphospho-sugar transferases"/>
    <property type="match status" value="1"/>
</dbReference>
<organism evidence="8 9">
    <name type="scientific">Thiorhodovibrio frisius</name>
    <dbReference type="NCBI Taxonomy" id="631362"/>
    <lineage>
        <taxon>Bacteria</taxon>
        <taxon>Pseudomonadati</taxon>
        <taxon>Pseudomonadota</taxon>
        <taxon>Gammaproteobacteria</taxon>
        <taxon>Chromatiales</taxon>
        <taxon>Chromatiaceae</taxon>
        <taxon>Thiorhodovibrio</taxon>
    </lineage>
</organism>
<dbReference type="SMART" id="SM01068">
    <property type="entry name" value="CBM_X"/>
    <property type="match status" value="2"/>
</dbReference>
<dbReference type="InterPro" id="IPR037018">
    <property type="entry name" value="GH65_N"/>
</dbReference>